<dbReference type="GO" id="GO:0009882">
    <property type="term" value="F:blue light photoreceptor activity"/>
    <property type="evidence" value="ECO:0007669"/>
    <property type="project" value="InterPro"/>
</dbReference>
<dbReference type="SUPFAM" id="SSF54975">
    <property type="entry name" value="Acylphosphatase/BLUF domain-like"/>
    <property type="match status" value="1"/>
</dbReference>
<reference evidence="2 3" key="1">
    <citation type="submission" date="2015-05" db="EMBL/GenBank/DDBJ databases">
        <authorList>
            <person name="Tang B."/>
            <person name="Yu Y."/>
        </authorList>
    </citation>
    <scope>NUCLEOTIDE SEQUENCE [LARGE SCALE GENOMIC DNA]</scope>
    <source>
        <strain evidence="2 3">DSM 7029</strain>
    </source>
</reference>
<proteinExistence type="predicted"/>
<evidence type="ECO:0000313" key="3">
    <source>
        <dbReference type="Proteomes" id="UP000035352"/>
    </source>
</evidence>
<dbReference type="InterPro" id="IPR036046">
    <property type="entry name" value="Acylphosphatase-like_dom_sf"/>
</dbReference>
<dbReference type="OrthoDB" id="8586885at2"/>
<feature type="domain" description="BLUF" evidence="1">
    <location>
        <begin position="2"/>
        <end position="93"/>
    </location>
</feature>
<evidence type="ECO:0000259" key="1">
    <source>
        <dbReference type="PROSITE" id="PS50925"/>
    </source>
</evidence>
<gene>
    <name evidence="2" type="ORF">AAW51_3558</name>
</gene>
<dbReference type="PROSITE" id="PS50925">
    <property type="entry name" value="BLUF"/>
    <property type="match status" value="1"/>
</dbReference>
<accession>A0A0G3BLA8</accession>
<dbReference type="Proteomes" id="UP000035352">
    <property type="component" value="Chromosome"/>
</dbReference>
<dbReference type="EMBL" id="CP011371">
    <property type="protein sequence ID" value="AKJ30249.1"/>
    <property type="molecule type" value="Genomic_DNA"/>
</dbReference>
<protein>
    <recommendedName>
        <fullName evidence="1">BLUF domain-containing protein</fullName>
    </recommendedName>
</protein>
<keyword evidence="3" id="KW-1185">Reference proteome</keyword>
<dbReference type="KEGG" id="pbh:AAW51_3558"/>
<organism evidence="2 3">
    <name type="scientific">Caldimonas brevitalea</name>
    <dbReference type="NCBI Taxonomy" id="413882"/>
    <lineage>
        <taxon>Bacteria</taxon>
        <taxon>Pseudomonadati</taxon>
        <taxon>Pseudomonadota</taxon>
        <taxon>Betaproteobacteria</taxon>
        <taxon>Burkholderiales</taxon>
        <taxon>Sphaerotilaceae</taxon>
        <taxon>Caldimonas</taxon>
    </lineage>
</organism>
<dbReference type="Pfam" id="PF04940">
    <property type="entry name" value="BLUF"/>
    <property type="match status" value="1"/>
</dbReference>
<evidence type="ECO:0000313" key="2">
    <source>
        <dbReference type="EMBL" id="AKJ30249.1"/>
    </source>
</evidence>
<dbReference type="InterPro" id="IPR007024">
    <property type="entry name" value="BLUF_domain"/>
</dbReference>
<name>A0A0G3BLA8_9BURK</name>
<dbReference type="STRING" id="413882.AAW51_3558"/>
<sequence length="130" mass="15250">MLEQLVYISRVSPAVTRMDVQRILWVSQIRNRRLDVTGMLALIDSHFVQVLEGRSEALTELMQRIGQDPRHEQLRVLVHEPIDRRRFASWSMGLVDRHQWTREAEQLCQTGRVEGQSMDELIGRLFAEEP</sequence>
<dbReference type="GO" id="GO:0071949">
    <property type="term" value="F:FAD binding"/>
    <property type="evidence" value="ECO:0007669"/>
    <property type="project" value="InterPro"/>
</dbReference>
<dbReference type="SMART" id="SM01034">
    <property type="entry name" value="BLUF"/>
    <property type="match status" value="1"/>
</dbReference>
<dbReference type="AlphaFoldDB" id="A0A0G3BLA8"/>
<dbReference type="RefSeq" id="WP_053013692.1">
    <property type="nucleotide sequence ID" value="NZ_CP011371.1"/>
</dbReference>
<dbReference type="Gene3D" id="3.30.70.100">
    <property type="match status" value="1"/>
</dbReference>